<protein>
    <submittedName>
        <fullName evidence="2">Putative esterase</fullName>
    </submittedName>
</protein>
<organism evidence="2 3">
    <name type="scientific">Wenxinia marina DSM 24838</name>
    <dbReference type="NCBI Taxonomy" id="1123501"/>
    <lineage>
        <taxon>Bacteria</taxon>
        <taxon>Pseudomonadati</taxon>
        <taxon>Pseudomonadota</taxon>
        <taxon>Alphaproteobacteria</taxon>
        <taxon>Rhodobacterales</taxon>
        <taxon>Roseobacteraceae</taxon>
        <taxon>Wenxinia</taxon>
    </lineage>
</organism>
<feature type="compositionally biased region" description="Basic residues" evidence="1">
    <location>
        <begin position="163"/>
        <end position="176"/>
    </location>
</feature>
<dbReference type="InterPro" id="IPR029058">
    <property type="entry name" value="AB_hydrolase_fold"/>
</dbReference>
<dbReference type="STRING" id="1123501.Wenmar_00119"/>
<name>A0A0D0QA58_9RHOB</name>
<dbReference type="Proteomes" id="UP000035100">
    <property type="component" value="Unassembled WGS sequence"/>
</dbReference>
<reference evidence="2 3" key="1">
    <citation type="submission" date="2013-01" db="EMBL/GenBank/DDBJ databases">
        <authorList>
            <person name="Fiebig A."/>
            <person name="Goeker M."/>
            <person name="Klenk H.-P.P."/>
        </authorList>
    </citation>
    <scope>NUCLEOTIDE SEQUENCE [LARGE SCALE GENOMIC DNA]</scope>
    <source>
        <strain evidence="2 3">DSM 24838</strain>
    </source>
</reference>
<dbReference type="EMBL" id="AONG01000002">
    <property type="protein sequence ID" value="KIQ71349.1"/>
    <property type="molecule type" value="Genomic_DNA"/>
</dbReference>
<dbReference type="AlphaFoldDB" id="A0A0D0QA58"/>
<evidence type="ECO:0000313" key="2">
    <source>
        <dbReference type="EMBL" id="KIQ71349.1"/>
    </source>
</evidence>
<feature type="region of interest" description="Disordered" evidence="1">
    <location>
        <begin position="133"/>
        <end position="204"/>
    </location>
</feature>
<dbReference type="eggNOG" id="COG0400">
    <property type="taxonomic scope" value="Bacteria"/>
</dbReference>
<evidence type="ECO:0000313" key="3">
    <source>
        <dbReference type="Proteomes" id="UP000035100"/>
    </source>
</evidence>
<proteinExistence type="predicted"/>
<accession>A0A0D0QA58</accession>
<dbReference type="Gene3D" id="3.40.50.1820">
    <property type="entry name" value="alpha/beta hydrolase"/>
    <property type="match status" value="1"/>
</dbReference>
<comment type="caution">
    <text evidence="2">The sequence shown here is derived from an EMBL/GenBank/DDBJ whole genome shotgun (WGS) entry which is preliminary data.</text>
</comment>
<keyword evidence="3" id="KW-1185">Reference proteome</keyword>
<dbReference type="SUPFAM" id="SSF53474">
    <property type="entry name" value="alpha/beta-Hydrolases"/>
    <property type="match status" value="1"/>
</dbReference>
<sequence length="226" mass="24524">MTYDAARTRGAPGAPLFLTFHGTGGTERQFHGLAGQLRPGAHVVSPRGDVSESGALRYFRRTAEGVYDTDDLGRRTEAMADFIAAERAAAGADRVIGLGYSNGANILASVAFARPELVDDLILFHPLIPVRPAAGAGPDRPADPRHRRRTRPDLPAGSDARPHRPPPIRRRDRRRALAPGRARTRPVRDRGGPGFPGGLRAEGGNAKSGAKYWRRFLLMCVIWLRG</sequence>
<feature type="compositionally biased region" description="Gly residues" evidence="1">
    <location>
        <begin position="192"/>
        <end position="201"/>
    </location>
</feature>
<evidence type="ECO:0000256" key="1">
    <source>
        <dbReference type="SAM" id="MobiDB-lite"/>
    </source>
</evidence>
<gene>
    <name evidence="2" type="ORF">Wenmar_00119</name>
</gene>